<protein>
    <submittedName>
        <fullName evidence="1">Uncharacterized protein</fullName>
    </submittedName>
</protein>
<dbReference type="EMBL" id="CP182909">
    <property type="protein sequence ID" value="XPM66839.1"/>
    <property type="molecule type" value="Genomic_DNA"/>
</dbReference>
<name>A0ACD5H1G4_9CYAN</name>
<proteinExistence type="predicted"/>
<evidence type="ECO:0000313" key="2">
    <source>
        <dbReference type="Proteomes" id="UP000095472"/>
    </source>
</evidence>
<reference evidence="1 2" key="1">
    <citation type="journal article" date="2016" name="Genome Announc.">
        <title>Draft Genome Sequence of the Thermotolerant Cyanobacterium Desertifilum sp. IPPAS B-1220.</title>
        <authorList>
            <person name="Mironov K.S."/>
            <person name="Sinetova M.A."/>
            <person name="Bolatkhan K."/>
            <person name="Zayadan B.K."/>
            <person name="Ustinova V.V."/>
            <person name="Kupriyanova E.V."/>
            <person name="Skrypnik A.N."/>
            <person name="Gogoleva N.E."/>
            <person name="Gogolev Y.V."/>
            <person name="Los D.A."/>
        </authorList>
    </citation>
    <scope>NUCLEOTIDE SEQUENCE [LARGE SCALE GENOMIC DNA]</scope>
    <source>
        <strain evidence="1 2">IPPAS B-1220</strain>
    </source>
</reference>
<gene>
    <name evidence="1" type="ORF">BH720_017535</name>
</gene>
<sequence length="51" mass="5492">MGTQFFIVLSLLLASVVFLLLLLASGEELDGFRDLLGSGHLHCAAYDGVRL</sequence>
<keyword evidence="2" id="KW-1185">Reference proteome</keyword>
<organism evidence="1 2">
    <name type="scientific">Desertifilum tharense IPPAS B-1220</name>
    <dbReference type="NCBI Taxonomy" id="1781255"/>
    <lineage>
        <taxon>Bacteria</taxon>
        <taxon>Bacillati</taxon>
        <taxon>Cyanobacteriota</taxon>
        <taxon>Cyanophyceae</taxon>
        <taxon>Desertifilales</taxon>
        <taxon>Desertifilaceae</taxon>
        <taxon>Desertifilum</taxon>
    </lineage>
</organism>
<accession>A0ACD5H1G4</accession>
<evidence type="ECO:0000313" key="1">
    <source>
        <dbReference type="EMBL" id="XPM66839.1"/>
    </source>
</evidence>
<dbReference type="Proteomes" id="UP000095472">
    <property type="component" value="Chromosome"/>
</dbReference>